<dbReference type="KEGG" id="mdn:JT25_013995"/>
<gene>
    <name evidence="1" type="ORF">JT25_013995</name>
</gene>
<name>A0A126T683_9GAMM</name>
<sequence>MATSKGGYLIDVAHNDELFIINGEKFEAKTYCFNMNEGDTVIFIEGSALGACASATLINLNTNSKCEVWCN</sequence>
<dbReference type="OrthoDB" id="5661820at2"/>
<protein>
    <submittedName>
        <fullName evidence="1">Uncharacterized protein</fullName>
    </submittedName>
</protein>
<reference evidence="1 2" key="1">
    <citation type="journal article" date="2015" name="Environ. Microbiol.">
        <title>Methane oxidation coupled to nitrate reduction under hypoxia by the Gammaproteobacterium Methylomonas denitrificans, sp. nov. type strain FJG1.</title>
        <authorList>
            <person name="Kits K.D."/>
            <person name="Klotz M.G."/>
            <person name="Stein L.Y."/>
        </authorList>
    </citation>
    <scope>NUCLEOTIDE SEQUENCE [LARGE SCALE GENOMIC DNA]</scope>
    <source>
        <strain evidence="1 2">FJG1</strain>
    </source>
</reference>
<keyword evidence="2" id="KW-1185">Reference proteome</keyword>
<proteinExistence type="predicted"/>
<dbReference type="Proteomes" id="UP000030512">
    <property type="component" value="Chromosome"/>
</dbReference>
<evidence type="ECO:0000313" key="2">
    <source>
        <dbReference type="Proteomes" id="UP000030512"/>
    </source>
</evidence>
<dbReference type="EMBL" id="CP014476">
    <property type="protein sequence ID" value="AMK77580.1"/>
    <property type="molecule type" value="Genomic_DNA"/>
</dbReference>
<dbReference type="AlphaFoldDB" id="A0A126T683"/>
<organism evidence="1 2">
    <name type="scientific">Methylomonas denitrificans</name>
    <dbReference type="NCBI Taxonomy" id="1538553"/>
    <lineage>
        <taxon>Bacteria</taxon>
        <taxon>Pseudomonadati</taxon>
        <taxon>Pseudomonadota</taxon>
        <taxon>Gammaproteobacteria</taxon>
        <taxon>Methylococcales</taxon>
        <taxon>Methylococcaceae</taxon>
        <taxon>Methylomonas</taxon>
    </lineage>
</organism>
<accession>A0A126T683</accession>
<evidence type="ECO:0000313" key="1">
    <source>
        <dbReference type="EMBL" id="AMK77580.1"/>
    </source>
</evidence>